<dbReference type="RefSeq" id="WP_272090668.1">
    <property type="nucleotide sequence ID" value="NZ_JAQNDL010000003.1"/>
</dbReference>
<evidence type="ECO:0000256" key="1">
    <source>
        <dbReference type="SAM" id="SignalP"/>
    </source>
</evidence>
<evidence type="ECO:0008006" key="4">
    <source>
        <dbReference type="Google" id="ProtNLM"/>
    </source>
</evidence>
<dbReference type="Gene3D" id="1.10.390.10">
    <property type="entry name" value="Neutral Protease Domain 2"/>
    <property type="match status" value="1"/>
</dbReference>
<keyword evidence="1" id="KW-0732">Signal</keyword>
<comment type="caution">
    <text evidence="2">The sequence shown here is derived from an EMBL/GenBank/DDBJ whole genome shotgun (WGS) entry which is preliminary data.</text>
</comment>
<evidence type="ECO:0000313" key="2">
    <source>
        <dbReference type="EMBL" id="MDC0722166.1"/>
    </source>
</evidence>
<dbReference type="Proteomes" id="UP001221686">
    <property type="component" value="Unassembled WGS sequence"/>
</dbReference>
<protein>
    <recommendedName>
        <fullName evidence="4">Peptidase M61 catalytic domain-containing protein</fullName>
    </recommendedName>
</protein>
<dbReference type="EMBL" id="JAQNDL010000003">
    <property type="protein sequence ID" value="MDC0722166.1"/>
    <property type="molecule type" value="Genomic_DNA"/>
</dbReference>
<reference evidence="2 3" key="1">
    <citation type="submission" date="2022-11" db="EMBL/GenBank/DDBJ databases">
        <title>Minimal conservation of predation-associated metabolite biosynthetic gene clusters underscores biosynthetic potential of Myxococcota including descriptions for ten novel species: Archangium lansinium sp. nov., Myxococcus landrumus sp. nov., Nannocystis bai.</title>
        <authorList>
            <person name="Ahearne A."/>
            <person name="Stevens C."/>
            <person name="Dowd S."/>
        </authorList>
    </citation>
    <scope>NUCLEOTIDE SEQUENCE [LARGE SCALE GENOMIC DNA]</scope>
    <source>
        <strain evidence="2 3">BB15-2</strain>
    </source>
</reference>
<feature type="signal peptide" evidence="1">
    <location>
        <begin position="1"/>
        <end position="21"/>
    </location>
</feature>
<keyword evidence="3" id="KW-1185">Reference proteome</keyword>
<gene>
    <name evidence="2" type="ORF">POL25_35015</name>
</gene>
<accession>A0ABT5E8H1</accession>
<dbReference type="InterPro" id="IPR027268">
    <property type="entry name" value="Peptidase_M4/M1_CTD_sf"/>
</dbReference>
<proteinExistence type="predicted"/>
<name>A0ABT5E8H1_9BACT</name>
<organism evidence="2 3">
    <name type="scientific">Nannocystis bainbridge</name>
    <dbReference type="NCBI Taxonomy" id="2995303"/>
    <lineage>
        <taxon>Bacteria</taxon>
        <taxon>Pseudomonadati</taxon>
        <taxon>Myxococcota</taxon>
        <taxon>Polyangia</taxon>
        <taxon>Nannocystales</taxon>
        <taxon>Nannocystaceae</taxon>
        <taxon>Nannocystis</taxon>
    </lineage>
</organism>
<feature type="chain" id="PRO_5045564300" description="Peptidase M61 catalytic domain-containing protein" evidence="1">
    <location>
        <begin position="22"/>
        <end position="485"/>
    </location>
</feature>
<dbReference type="PROSITE" id="PS51257">
    <property type="entry name" value="PROKAR_LIPOPROTEIN"/>
    <property type="match status" value="1"/>
</dbReference>
<evidence type="ECO:0000313" key="3">
    <source>
        <dbReference type="Proteomes" id="UP001221686"/>
    </source>
</evidence>
<sequence length="485" mass="52273">MFQRRQRARARAALASLLALAGGCAHGSARGQDGALRWRYRVEVPAELDRLRVEVCFPDGAPRRLKIDEDDAAAVAAVSEVTADGGSARLDADSATIELGPLRAGACVRYSVAVEGLLEGSGSRLRARTGEVVSIDPRLILWRPATLYFEAEVTIELALAAGVKASVPWPQTDEQRFRLPVTALMWASQAVFGDLVTQTVEAAGATFSVAIVDEPRKLSTAGIDRWITTAAETVATLYGRFPSERMQVVVLPFPGGGGPVYFGMALRGGGPSVQLLVSSEAADHAFPGEWVAIHEFLHHGMPFVQQSDAWLSEGFVTYYTEVLPTRRGFRSEAAGWQALSRGFDRGRKDGEGQPLALASREMHETHSYQRVYWSGAALALLADVGLRLGGGERSLDAAMRHLLRCCASTPRMWPAAAVLRELDAWAGSPVFTELAGSWLPRAEFPELAALYGKLGLDVIDGEVKIRQSAPAAAVRRAIFARPTGP</sequence>